<protein>
    <submittedName>
        <fullName evidence="2">Uncharacterized protein</fullName>
    </submittedName>
</protein>
<reference evidence="2" key="1">
    <citation type="submission" date="2018-03" db="EMBL/GenBank/DDBJ databases">
        <authorList>
            <person name="Nunes O.C."/>
            <person name="Lopes A.R."/>
            <person name="Froufe H."/>
            <person name="Munoz-Merida A."/>
            <person name="Barroso C."/>
            <person name="Egas C."/>
        </authorList>
    </citation>
    <scope>NUCLEOTIDE SEQUENCE</scope>
    <source>
        <strain evidence="2">ON4</strain>
    </source>
</reference>
<feature type="transmembrane region" description="Helical" evidence="1">
    <location>
        <begin position="73"/>
        <end position="94"/>
    </location>
</feature>
<name>A0ABT7C6F6_9MICO</name>
<evidence type="ECO:0000313" key="2">
    <source>
        <dbReference type="EMBL" id="MDJ1370791.1"/>
    </source>
</evidence>
<dbReference type="EMBL" id="PXVD01000007">
    <property type="protein sequence ID" value="MDJ1370791.1"/>
    <property type="molecule type" value="Genomic_DNA"/>
</dbReference>
<feature type="transmembrane region" description="Helical" evidence="1">
    <location>
        <begin position="126"/>
        <end position="143"/>
    </location>
</feature>
<keyword evidence="1" id="KW-1133">Transmembrane helix</keyword>
<dbReference type="Proteomes" id="UP001170379">
    <property type="component" value="Unassembled WGS sequence"/>
</dbReference>
<gene>
    <name evidence="2" type="ORF">C7K25_05340</name>
</gene>
<comment type="caution">
    <text evidence="2">The sequence shown here is derived from an EMBL/GenBank/DDBJ whole genome shotgun (WGS) entry which is preliminary data.</text>
</comment>
<feature type="transmembrane region" description="Helical" evidence="1">
    <location>
        <begin position="39"/>
        <end position="61"/>
    </location>
</feature>
<dbReference type="RefSeq" id="WP_026936336.1">
    <property type="nucleotide sequence ID" value="NZ_CP028426.1"/>
</dbReference>
<sequence length="186" mass="20397">MLTEFIRDHAFSIAWFGLMTMVWLGWAQEDPEPSNRWKLGAGSILGLGFAGIFGFTVFLHWRDGSALDGNWHLYGILVGSEVLLAAAGAIALAFRELSRWTAWWIALVVAVHFIPMALLLQDLSMAILGLIQTLGLFVLLLRLRTDEHATSRRVGPFMGISLLVFAVISAAVFVLRVGSPSVHHGG</sequence>
<organism evidence="2 3">
    <name type="scientific">Gulosibacter molinativorax</name>
    <dbReference type="NCBI Taxonomy" id="256821"/>
    <lineage>
        <taxon>Bacteria</taxon>
        <taxon>Bacillati</taxon>
        <taxon>Actinomycetota</taxon>
        <taxon>Actinomycetes</taxon>
        <taxon>Micrococcales</taxon>
        <taxon>Microbacteriaceae</taxon>
        <taxon>Gulosibacter</taxon>
    </lineage>
</organism>
<evidence type="ECO:0000256" key="1">
    <source>
        <dbReference type="SAM" id="Phobius"/>
    </source>
</evidence>
<reference evidence="2" key="2">
    <citation type="journal article" date="2022" name="Sci. Rep.">
        <title>In silico prediction of the enzymes involved in the degradation of the herbicide molinate by Gulosibacter molinativorax ON4T.</title>
        <authorList>
            <person name="Lopes A.R."/>
            <person name="Bunin E."/>
            <person name="Viana A.T."/>
            <person name="Froufe H."/>
            <person name="Munoz-Merida A."/>
            <person name="Pinho D."/>
            <person name="Figueiredo J."/>
            <person name="Barroso C."/>
            <person name="Vaz-Moreira I."/>
            <person name="Bellanger X."/>
            <person name="Egas C."/>
            <person name="Nunes O.C."/>
        </authorList>
    </citation>
    <scope>NUCLEOTIDE SEQUENCE</scope>
    <source>
        <strain evidence="2">ON4</strain>
    </source>
</reference>
<feature type="transmembrane region" description="Helical" evidence="1">
    <location>
        <begin position="6"/>
        <end position="27"/>
    </location>
</feature>
<evidence type="ECO:0000313" key="3">
    <source>
        <dbReference type="Proteomes" id="UP001170379"/>
    </source>
</evidence>
<feature type="transmembrane region" description="Helical" evidence="1">
    <location>
        <begin position="155"/>
        <end position="175"/>
    </location>
</feature>
<keyword evidence="1" id="KW-0812">Transmembrane</keyword>
<feature type="transmembrane region" description="Helical" evidence="1">
    <location>
        <begin position="101"/>
        <end position="120"/>
    </location>
</feature>
<keyword evidence="1" id="KW-0472">Membrane</keyword>
<keyword evidence="3" id="KW-1185">Reference proteome</keyword>
<proteinExistence type="predicted"/>
<accession>A0ABT7C6F6</accession>